<organism evidence="15 16">
    <name type="scientific">Lymnaea stagnalis</name>
    <name type="common">Great pond snail</name>
    <name type="synonym">Helix stagnalis</name>
    <dbReference type="NCBI Taxonomy" id="6523"/>
    <lineage>
        <taxon>Eukaryota</taxon>
        <taxon>Metazoa</taxon>
        <taxon>Spiralia</taxon>
        <taxon>Lophotrochozoa</taxon>
        <taxon>Mollusca</taxon>
        <taxon>Gastropoda</taxon>
        <taxon>Heterobranchia</taxon>
        <taxon>Euthyneura</taxon>
        <taxon>Panpulmonata</taxon>
        <taxon>Hygrophila</taxon>
        <taxon>Lymnaeoidea</taxon>
        <taxon>Lymnaeidae</taxon>
        <taxon>Lymnaea</taxon>
    </lineage>
</organism>
<evidence type="ECO:0000259" key="14">
    <source>
        <dbReference type="PROSITE" id="PS50939"/>
    </source>
</evidence>
<dbReference type="PROSITE" id="PS50939">
    <property type="entry name" value="CYTOCHROME_B561"/>
    <property type="match status" value="1"/>
</dbReference>
<comment type="cofactor">
    <cofactor evidence="1">
        <name>heme b</name>
        <dbReference type="ChEBI" id="CHEBI:60344"/>
    </cofactor>
</comment>
<evidence type="ECO:0000313" key="16">
    <source>
        <dbReference type="Proteomes" id="UP001497497"/>
    </source>
</evidence>
<dbReference type="PANTHER" id="PTHR15422:SF45">
    <property type="entry name" value="CYTOCHROME B561 DOMAIN-CONTAINING PROTEIN"/>
    <property type="match status" value="1"/>
</dbReference>
<dbReference type="Proteomes" id="UP001497497">
    <property type="component" value="Unassembled WGS sequence"/>
</dbReference>
<dbReference type="GO" id="GO:0140575">
    <property type="term" value="F:transmembrane monodehydroascorbate reductase activity"/>
    <property type="evidence" value="ECO:0007669"/>
    <property type="project" value="InterPro"/>
</dbReference>
<name>A0AAV2I4Y8_LYMST</name>
<comment type="caution">
    <text evidence="15">The sequence shown here is derived from an EMBL/GenBank/DDBJ whole genome shotgun (WGS) entry which is preliminary data.</text>
</comment>
<feature type="transmembrane region" description="Helical" evidence="13">
    <location>
        <begin position="64"/>
        <end position="86"/>
    </location>
</feature>
<evidence type="ECO:0000256" key="11">
    <source>
        <dbReference type="ARBA" id="ARBA00024225"/>
    </source>
</evidence>
<dbReference type="Gene3D" id="1.20.120.1770">
    <property type="match status" value="1"/>
</dbReference>
<gene>
    <name evidence="15" type="ORF">GSLYS_00015386001</name>
</gene>
<dbReference type="Pfam" id="PF03188">
    <property type="entry name" value="Cytochrom_B561"/>
    <property type="match status" value="1"/>
</dbReference>
<protein>
    <recommendedName>
        <fullName evidence="11">ascorbate ferrireductase (transmembrane)</fullName>
        <ecNumber evidence="11">7.2.1.3</ecNumber>
    </recommendedName>
</protein>
<dbReference type="SMART" id="SM00665">
    <property type="entry name" value="B561"/>
    <property type="match status" value="1"/>
</dbReference>
<dbReference type="GO" id="GO:0140571">
    <property type="term" value="F:transmembrane ascorbate ferrireductase activity"/>
    <property type="evidence" value="ECO:0007669"/>
    <property type="project" value="UniProtKB-EC"/>
</dbReference>
<keyword evidence="4" id="KW-0349">Heme</keyword>
<evidence type="ECO:0000313" key="15">
    <source>
        <dbReference type="EMBL" id="CAL1541780.1"/>
    </source>
</evidence>
<keyword evidence="6" id="KW-0479">Metal-binding</keyword>
<dbReference type="AlphaFoldDB" id="A0AAV2I4Y8"/>
<feature type="domain" description="Cytochrome b561" evidence="14">
    <location>
        <begin position="37"/>
        <end position="238"/>
    </location>
</feature>
<evidence type="ECO:0000256" key="4">
    <source>
        <dbReference type="ARBA" id="ARBA00022617"/>
    </source>
</evidence>
<evidence type="ECO:0000256" key="5">
    <source>
        <dbReference type="ARBA" id="ARBA00022692"/>
    </source>
</evidence>
<evidence type="ECO:0000256" key="3">
    <source>
        <dbReference type="ARBA" id="ARBA00022448"/>
    </source>
</evidence>
<accession>A0AAV2I4Y8</accession>
<reference evidence="15 16" key="1">
    <citation type="submission" date="2024-04" db="EMBL/GenBank/DDBJ databases">
        <authorList>
            <consortium name="Genoscope - CEA"/>
            <person name="William W."/>
        </authorList>
    </citation>
    <scope>NUCLEOTIDE SEQUENCE [LARGE SCALE GENOMIC DNA]</scope>
</reference>
<feature type="transmembrane region" description="Helical" evidence="13">
    <location>
        <begin position="40"/>
        <end position="58"/>
    </location>
</feature>
<feature type="region of interest" description="Disordered" evidence="12">
    <location>
        <begin position="1"/>
        <end position="20"/>
    </location>
</feature>
<keyword evidence="16" id="KW-1185">Reference proteome</keyword>
<dbReference type="CDD" id="cd08761">
    <property type="entry name" value="Cyt_b561_CYB561D2_like"/>
    <property type="match status" value="1"/>
</dbReference>
<keyword evidence="8 13" id="KW-1133">Transmembrane helix</keyword>
<dbReference type="GO" id="GO:0046872">
    <property type="term" value="F:metal ion binding"/>
    <property type="evidence" value="ECO:0007669"/>
    <property type="project" value="UniProtKB-KW"/>
</dbReference>
<evidence type="ECO:0000256" key="9">
    <source>
        <dbReference type="ARBA" id="ARBA00023004"/>
    </source>
</evidence>
<evidence type="ECO:0000256" key="13">
    <source>
        <dbReference type="SAM" id="Phobius"/>
    </source>
</evidence>
<evidence type="ECO:0000256" key="6">
    <source>
        <dbReference type="ARBA" id="ARBA00022723"/>
    </source>
</evidence>
<feature type="transmembrane region" description="Helical" evidence="13">
    <location>
        <begin position="106"/>
        <end position="125"/>
    </location>
</feature>
<dbReference type="EC" id="7.2.1.3" evidence="11"/>
<feature type="transmembrane region" description="Helical" evidence="13">
    <location>
        <begin position="137"/>
        <end position="159"/>
    </location>
</feature>
<evidence type="ECO:0000256" key="1">
    <source>
        <dbReference type="ARBA" id="ARBA00001970"/>
    </source>
</evidence>
<feature type="transmembrane region" description="Helical" evidence="13">
    <location>
        <begin position="212"/>
        <end position="233"/>
    </location>
</feature>
<evidence type="ECO:0000256" key="2">
    <source>
        <dbReference type="ARBA" id="ARBA00004141"/>
    </source>
</evidence>
<keyword evidence="3" id="KW-0813">Transport</keyword>
<keyword evidence="9" id="KW-0408">Iron</keyword>
<evidence type="ECO:0000256" key="8">
    <source>
        <dbReference type="ARBA" id="ARBA00022989"/>
    </source>
</evidence>
<comment type="subcellular location">
    <subcellularLocation>
        <location evidence="2">Membrane</location>
        <topology evidence="2">Multi-pass membrane protein</topology>
    </subcellularLocation>
</comment>
<keyword evidence="5 13" id="KW-0812">Transmembrane</keyword>
<dbReference type="EMBL" id="CAXITT010000452">
    <property type="protein sequence ID" value="CAL1541780.1"/>
    <property type="molecule type" value="Genomic_DNA"/>
</dbReference>
<feature type="transmembrane region" description="Helical" evidence="13">
    <location>
        <begin position="179"/>
        <end position="200"/>
    </location>
</feature>
<dbReference type="InterPro" id="IPR006593">
    <property type="entry name" value="Cyt_b561/ferric_Rdtase_TM"/>
</dbReference>
<evidence type="ECO:0000256" key="10">
    <source>
        <dbReference type="ARBA" id="ARBA00023136"/>
    </source>
</evidence>
<dbReference type="InterPro" id="IPR045150">
    <property type="entry name" value="CYB561D1/2"/>
</dbReference>
<evidence type="ECO:0000256" key="7">
    <source>
        <dbReference type="ARBA" id="ARBA00022982"/>
    </source>
</evidence>
<keyword evidence="10 13" id="KW-0472">Membrane</keyword>
<dbReference type="GO" id="GO:0016020">
    <property type="term" value="C:membrane"/>
    <property type="evidence" value="ECO:0007669"/>
    <property type="project" value="UniProtKB-SubCell"/>
</dbReference>
<keyword evidence="7" id="KW-0249">Electron transport</keyword>
<sequence length="244" mass="26409">MVKLSSSKSNEGEQVNSTTVQMPASKGCDNFSTSRSISTMVAHLSALLFPIIIIYSAVPGSSLFSWHPTLMALGCSLLMLEGIVIFSKSSSLFPSLTRPWKASIHYWLMGSGVSFTIAGLVIIYLNKEQAGKSHFTSWHGLFGVITVGYACAQSTGGALAKYYKYVGGIIKIRLADLKLYHATSGLLAYLLITVTLILSLQSNWAVSSINWALWYACFACVCASALVVMTHITTTFMPGQQNKP</sequence>
<evidence type="ECO:0000256" key="12">
    <source>
        <dbReference type="SAM" id="MobiDB-lite"/>
    </source>
</evidence>
<dbReference type="PANTHER" id="PTHR15422">
    <property type="entry name" value="OS05G0565100 PROTEIN"/>
    <property type="match status" value="1"/>
</dbReference>
<proteinExistence type="predicted"/>